<dbReference type="Proteomes" id="UP000072421">
    <property type="component" value="Chromosome"/>
</dbReference>
<reference evidence="1 2" key="1">
    <citation type="submission" date="2015-11" db="EMBL/GenBank/DDBJ databases">
        <title>Exploring the genomic traits of fungus-feeding bacterial genus Collimonas.</title>
        <authorList>
            <person name="Song C."/>
            <person name="Schmidt R."/>
            <person name="de Jager V."/>
            <person name="Krzyzanowska D."/>
            <person name="Jongedijk E."/>
            <person name="Cankar K."/>
            <person name="Beekwilder J."/>
            <person name="van Veen A."/>
            <person name="de Boer W."/>
            <person name="van Veen J.A."/>
            <person name="Garbeva P."/>
        </authorList>
    </citation>
    <scope>NUCLEOTIDE SEQUENCE [LARGE SCALE GENOMIC DNA]</scope>
    <source>
        <strain evidence="1 2">Ter6</strain>
    </source>
</reference>
<dbReference type="AlphaFoldDB" id="A0A127PET9"/>
<evidence type="ECO:0000313" key="1">
    <source>
        <dbReference type="EMBL" id="AMO96332.1"/>
    </source>
</evidence>
<name>A0A127PET9_9BURK</name>
<organism evidence="1">
    <name type="scientific">Collimonas fungivorans</name>
    <dbReference type="NCBI Taxonomy" id="158899"/>
    <lineage>
        <taxon>Bacteria</taxon>
        <taxon>Pseudomonadati</taxon>
        <taxon>Pseudomonadota</taxon>
        <taxon>Betaproteobacteria</taxon>
        <taxon>Burkholderiales</taxon>
        <taxon>Oxalobacteraceae</taxon>
        <taxon>Collimonas</taxon>
    </lineage>
</organism>
<proteinExistence type="predicted"/>
<protein>
    <submittedName>
        <fullName evidence="1">Uncharacterized protein</fullName>
    </submittedName>
</protein>
<evidence type="ECO:0000313" key="2">
    <source>
        <dbReference type="Proteomes" id="UP000072421"/>
    </source>
</evidence>
<accession>A0A127PET9</accession>
<gene>
    <name evidence="1" type="ORF">CFter6_3708</name>
</gene>
<sequence>MLPMPPKYQATIHQATIRQQMIPITTTARANAAPAHPAA</sequence>
<dbReference type="EMBL" id="CP013232">
    <property type="protein sequence ID" value="AMO96332.1"/>
    <property type="molecule type" value="Genomic_DNA"/>
</dbReference>